<feature type="compositionally biased region" description="Polar residues" evidence="5">
    <location>
        <begin position="15"/>
        <end position="24"/>
    </location>
</feature>
<evidence type="ECO:0000256" key="6">
    <source>
        <dbReference type="SAM" id="Phobius"/>
    </source>
</evidence>
<feature type="transmembrane region" description="Helical" evidence="6">
    <location>
        <begin position="215"/>
        <end position="238"/>
    </location>
</feature>
<evidence type="ECO:0000256" key="4">
    <source>
        <dbReference type="ARBA" id="ARBA00023136"/>
    </source>
</evidence>
<dbReference type="InterPro" id="IPR036259">
    <property type="entry name" value="MFS_trans_sf"/>
</dbReference>
<keyword evidence="2 6" id="KW-0812">Transmembrane</keyword>
<evidence type="ECO:0000256" key="5">
    <source>
        <dbReference type="SAM" id="MobiDB-lite"/>
    </source>
</evidence>
<gene>
    <name evidence="8" type="ORF">BDV25DRAFT_139118</name>
</gene>
<dbReference type="InterPro" id="IPR020846">
    <property type="entry name" value="MFS_dom"/>
</dbReference>
<keyword evidence="4 6" id="KW-0472">Membrane</keyword>
<dbReference type="OrthoDB" id="2533084at2759"/>
<feature type="transmembrane region" description="Helical" evidence="6">
    <location>
        <begin position="457"/>
        <end position="476"/>
    </location>
</feature>
<protein>
    <submittedName>
        <fullName evidence="8">Major facilitator superfamily domain-containing protein</fullName>
    </submittedName>
</protein>
<feature type="transmembrane region" description="Helical" evidence="6">
    <location>
        <begin position="184"/>
        <end position="203"/>
    </location>
</feature>
<name>A0A5N6TXS7_ASPAV</name>
<proteinExistence type="predicted"/>
<feature type="transmembrane region" description="Helical" evidence="6">
    <location>
        <begin position="93"/>
        <end position="113"/>
    </location>
</feature>
<dbReference type="PROSITE" id="PS50850">
    <property type="entry name" value="MFS"/>
    <property type="match status" value="1"/>
</dbReference>
<feature type="transmembrane region" description="Helical" evidence="6">
    <location>
        <begin position="488"/>
        <end position="510"/>
    </location>
</feature>
<feature type="region of interest" description="Disordered" evidence="5">
    <location>
        <begin position="1"/>
        <end position="30"/>
    </location>
</feature>
<organism evidence="8 9">
    <name type="scientific">Aspergillus avenaceus</name>
    <dbReference type="NCBI Taxonomy" id="36643"/>
    <lineage>
        <taxon>Eukaryota</taxon>
        <taxon>Fungi</taxon>
        <taxon>Dikarya</taxon>
        <taxon>Ascomycota</taxon>
        <taxon>Pezizomycotina</taxon>
        <taxon>Eurotiomycetes</taxon>
        <taxon>Eurotiomycetidae</taxon>
        <taxon>Eurotiales</taxon>
        <taxon>Aspergillaceae</taxon>
        <taxon>Aspergillus</taxon>
        <taxon>Aspergillus subgen. Circumdati</taxon>
    </lineage>
</organism>
<feature type="transmembrane region" description="Helical" evidence="6">
    <location>
        <begin position="156"/>
        <end position="178"/>
    </location>
</feature>
<feature type="transmembrane region" description="Helical" evidence="6">
    <location>
        <begin position="125"/>
        <end position="144"/>
    </location>
</feature>
<evidence type="ECO:0000259" key="7">
    <source>
        <dbReference type="PROSITE" id="PS50850"/>
    </source>
</evidence>
<dbReference type="PANTHER" id="PTHR23502:SF2">
    <property type="entry name" value="TRANSPORTER, PUTATIVE (AFU_ORTHOLOGUE AFUA_2G08910)-RELATED"/>
    <property type="match status" value="1"/>
</dbReference>
<comment type="subcellular location">
    <subcellularLocation>
        <location evidence="1">Membrane</location>
        <topology evidence="1">Multi-pass membrane protein</topology>
    </subcellularLocation>
</comment>
<feature type="domain" description="Major facilitator superfamily (MFS) profile" evidence="7">
    <location>
        <begin position="88"/>
        <end position="512"/>
    </location>
</feature>
<feature type="transmembrane region" description="Helical" evidence="6">
    <location>
        <begin position="244"/>
        <end position="263"/>
    </location>
</feature>
<dbReference type="SUPFAM" id="SSF103473">
    <property type="entry name" value="MFS general substrate transporter"/>
    <property type="match status" value="1"/>
</dbReference>
<feature type="transmembrane region" description="Helical" evidence="6">
    <location>
        <begin position="312"/>
        <end position="332"/>
    </location>
</feature>
<dbReference type="EMBL" id="ML742077">
    <property type="protein sequence ID" value="KAE8151135.1"/>
    <property type="molecule type" value="Genomic_DNA"/>
</dbReference>
<evidence type="ECO:0000313" key="8">
    <source>
        <dbReference type="EMBL" id="KAE8151135.1"/>
    </source>
</evidence>
<reference evidence="8 9" key="1">
    <citation type="submission" date="2019-04" db="EMBL/GenBank/DDBJ databases">
        <title>Friends and foes A comparative genomics study of 23 Aspergillus species from section Flavi.</title>
        <authorList>
            <consortium name="DOE Joint Genome Institute"/>
            <person name="Kjaerbolling I."/>
            <person name="Vesth T."/>
            <person name="Frisvad J.C."/>
            <person name="Nybo J.L."/>
            <person name="Theobald S."/>
            <person name="Kildgaard S."/>
            <person name="Isbrandt T."/>
            <person name="Kuo A."/>
            <person name="Sato A."/>
            <person name="Lyhne E.K."/>
            <person name="Kogle M.E."/>
            <person name="Wiebenga A."/>
            <person name="Kun R.S."/>
            <person name="Lubbers R.J."/>
            <person name="Makela M.R."/>
            <person name="Barry K."/>
            <person name="Chovatia M."/>
            <person name="Clum A."/>
            <person name="Daum C."/>
            <person name="Haridas S."/>
            <person name="He G."/>
            <person name="LaButti K."/>
            <person name="Lipzen A."/>
            <person name="Mondo S."/>
            <person name="Riley R."/>
            <person name="Salamov A."/>
            <person name="Simmons B.A."/>
            <person name="Magnuson J.K."/>
            <person name="Henrissat B."/>
            <person name="Mortensen U.H."/>
            <person name="Larsen T.O."/>
            <person name="Devries R.P."/>
            <person name="Grigoriev I.V."/>
            <person name="Machida M."/>
            <person name="Baker S.E."/>
            <person name="Andersen M.R."/>
        </authorList>
    </citation>
    <scope>NUCLEOTIDE SEQUENCE [LARGE SCALE GENOMIC DNA]</scope>
    <source>
        <strain evidence="8 9">IBT 18842</strain>
    </source>
</reference>
<accession>A0A5N6TXS7</accession>
<evidence type="ECO:0000256" key="1">
    <source>
        <dbReference type="ARBA" id="ARBA00004141"/>
    </source>
</evidence>
<dbReference type="PANTHER" id="PTHR23502">
    <property type="entry name" value="MAJOR FACILITATOR SUPERFAMILY"/>
    <property type="match status" value="1"/>
</dbReference>
<evidence type="ECO:0000256" key="2">
    <source>
        <dbReference type="ARBA" id="ARBA00022692"/>
    </source>
</evidence>
<dbReference type="Proteomes" id="UP000325780">
    <property type="component" value="Unassembled WGS sequence"/>
</dbReference>
<dbReference type="FunFam" id="1.20.1250.20:FF:000318">
    <property type="entry name" value="MFS multidrug transporter, putative"/>
    <property type="match status" value="1"/>
</dbReference>
<sequence length="518" mass="57242">MVIEKGKESHGGSEPISTSNSNCPSDLEKHESEFIGEAKEDHSQLDEACSALSPSHRDYLLKRHGTIDLDPLPSLSGADPYNWPMWKKLTNPILVAFHACMATFTASIIPAYEDIAIDLNVSLQRASYLTSLQIAVLGGAPLFWKPLSNRYGRRPIFLLSTILSLVCNVGCAKSPTYASMAACRALTAFFISPAAAIGSAVVAETFFKKERGRYMGIWTLMVTLGVPIGPLIFGFVANRAGYRWIFWLLAITNGVQFVLYIFFGPETRYVGRAEDSPSDFKSQYLSFRRIDPTPLTFGEFIHPLTMAKYPSVMIPAVVYAMVFLFGSVLITVEVPQLLQEKFDLNAEQLGLQFLGVIIGTILGEQIGGSMSDYWMNSRARHTRKRPEPEYRLWLSYPGIVLAIVGVIVFLICTQQADENWVVSPIVGTAVAAFGNQLVTTVMVTYAVDCFPQDAGSVGVFITFVRQVWGFIGPFWFPDMFKNVGVAASSGITSALMFVFSLLPTIVLHIAGRRWRIST</sequence>
<dbReference type="Pfam" id="PF07690">
    <property type="entry name" value="MFS_1"/>
    <property type="match status" value="1"/>
</dbReference>
<dbReference type="AlphaFoldDB" id="A0A5N6TXS7"/>
<evidence type="ECO:0000256" key="3">
    <source>
        <dbReference type="ARBA" id="ARBA00022989"/>
    </source>
</evidence>
<feature type="compositionally biased region" description="Basic and acidic residues" evidence="5">
    <location>
        <begin position="1"/>
        <end position="11"/>
    </location>
</feature>
<dbReference type="InterPro" id="IPR011701">
    <property type="entry name" value="MFS"/>
</dbReference>
<feature type="transmembrane region" description="Helical" evidence="6">
    <location>
        <begin position="422"/>
        <end position="445"/>
    </location>
</feature>
<keyword evidence="9" id="KW-1185">Reference proteome</keyword>
<dbReference type="GO" id="GO:0022857">
    <property type="term" value="F:transmembrane transporter activity"/>
    <property type="evidence" value="ECO:0007669"/>
    <property type="project" value="InterPro"/>
</dbReference>
<feature type="transmembrane region" description="Helical" evidence="6">
    <location>
        <begin position="392"/>
        <end position="416"/>
    </location>
</feature>
<evidence type="ECO:0000313" key="9">
    <source>
        <dbReference type="Proteomes" id="UP000325780"/>
    </source>
</evidence>
<feature type="transmembrane region" description="Helical" evidence="6">
    <location>
        <begin position="352"/>
        <end position="371"/>
    </location>
</feature>
<dbReference type="Gene3D" id="1.20.1250.20">
    <property type="entry name" value="MFS general substrate transporter like domains"/>
    <property type="match status" value="1"/>
</dbReference>
<keyword evidence="3 6" id="KW-1133">Transmembrane helix</keyword>
<dbReference type="GO" id="GO:0005886">
    <property type="term" value="C:plasma membrane"/>
    <property type="evidence" value="ECO:0007669"/>
    <property type="project" value="TreeGrafter"/>
</dbReference>